<accession>A0AAD5PQ39</accession>
<reference evidence="1 2" key="1">
    <citation type="submission" date="2022-05" db="EMBL/GenBank/DDBJ databases">
        <title>A multi-omics perspective on studying reproductive biology in Daphnia sinensis.</title>
        <authorList>
            <person name="Jia J."/>
        </authorList>
    </citation>
    <scope>NUCLEOTIDE SEQUENCE [LARGE SCALE GENOMIC DNA]</scope>
    <source>
        <strain evidence="1 2">WSL</strain>
    </source>
</reference>
<name>A0AAD5PQ39_9CRUS</name>
<gene>
    <name evidence="1" type="ORF">GHT06_020276</name>
</gene>
<comment type="caution">
    <text evidence="1">The sequence shown here is derived from an EMBL/GenBank/DDBJ whole genome shotgun (WGS) entry which is preliminary data.</text>
</comment>
<evidence type="ECO:0000313" key="2">
    <source>
        <dbReference type="Proteomes" id="UP000820818"/>
    </source>
</evidence>
<dbReference type="EMBL" id="WJBH02000008">
    <property type="protein sequence ID" value="KAI9554987.1"/>
    <property type="molecule type" value="Genomic_DNA"/>
</dbReference>
<dbReference type="Proteomes" id="UP000820818">
    <property type="component" value="Linkage Group LG8"/>
</dbReference>
<evidence type="ECO:0008006" key="3">
    <source>
        <dbReference type="Google" id="ProtNLM"/>
    </source>
</evidence>
<protein>
    <recommendedName>
        <fullName evidence="3">THAP-type domain-containing protein</fullName>
    </recommendedName>
</protein>
<proteinExistence type="predicted"/>
<keyword evidence="2" id="KW-1185">Reference proteome</keyword>
<dbReference type="AlphaFoldDB" id="A0AAD5PQ39"/>
<evidence type="ECO:0000313" key="1">
    <source>
        <dbReference type="EMBL" id="KAI9554987.1"/>
    </source>
</evidence>
<organism evidence="1 2">
    <name type="scientific">Daphnia sinensis</name>
    <dbReference type="NCBI Taxonomy" id="1820382"/>
    <lineage>
        <taxon>Eukaryota</taxon>
        <taxon>Metazoa</taxon>
        <taxon>Ecdysozoa</taxon>
        <taxon>Arthropoda</taxon>
        <taxon>Crustacea</taxon>
        <taxon>Branchiopoda</taxon>
        <taxon>Diplostraca</taxon>
        <taxon>Cladocera</taxon>
        <taxon>Anomopoda</taxon>
        <taxon>Daphniidae</taxon>
        <taxon>Daphnia</taxon>
        <taxon>Daphnia similis group</taxon>
    </lineage>
</organism>
<sequence length="121" mass="13964">MAPNCSAVKCKLKRSDKSISFHTFPNDALRLAIWLKYCVPGFKNLNQIDLDANPEAAEHQDDLEIVNFNTQVKFTEQYYTRALYIHSIIYTKALYDSTEDPLDKDASNVKKLKKNKFMCIP</sequence>